<accession>A0A8S5UI24</accession>
<feature type="compositionally biased region" description="Basic and acidic residues" evidence="1">
    <location>
        <begin position="18"/>
        <end position="29"/>
    </location>
</feature>
<proteinExistence type="predicted"/>
<evidence type="ECO:0000256" key="1">
    <source>
        <dbReference type="SAM" id="MobiDB-lite"/>
    </source>
</evidence>
<sequence length="281" mass="31580">MAKKKAELSIEDMMGFDLRPKTEEPAPEKKVKKKVKRPAQDLDAIEETPAPKKRGRPPLPKNTEQTPKGRDRDQPVTDVVVVKPERDPLEDDDDDMGLTVSRKRREVVTVDEDGSRISRLKSGSLNSILGDDAENIQQLLEVGDSDSAASVIQKRALQTCIDLVAEVENGIRESKGRYGVHSFNNLMMTIRELVTDMQQTRDRGAIGVTISESVLRPMMRDLAMLVMNETMTIMAAAKGSMSVDEFKDFRKEVDDSRARIGAAMQQAYTESRDRVIEFMQR</sequence>
<dbReference type="EMBL" id="BK016090">
    <property type="protein sequence ID" value="DAF94275.1"/>
    <property type="molecule type" value="Genomic_DNA"/>
</dbReference>
<protein>
    <submittedName>
        <fullName evidence="2">Uncharacterized protein</fullName>
    </submittedName>
</protein>
<feature type="region of interest" description="Disordered" evidence="1">
    <location>
        <begin position="1"/>
        <end position="96"/>
    </location>
</feature>
<reference evidence="2" key="1">
    <citation type="journal article" date="2021" name="Proc. Natl. Acad. Sci. U.S.A.">
        <title>A Catalog of Tens of Thousands of Viruses from Human Metagenomes Reveals Hidden Associations with Chronic Diseases.</title>
        <authorList>
            <person name="Tisza M.J."/>
            <person name="Buck C.B."/>
        </authorList>
    </citation>
    <scope>NUCLEOTIDE SEQUENCE</scope>
    <source>
        <strain evidence="2">Ctu2j3</strain>
    </source>
</reference>
<evidence type="ECO:0000313" key="2">
    <source>
        <dbReference type="EMBL" id="DAF94136.1"/>
    </source>
</evidence>
<dbReference type="EMBL" id="BK016090">
    <property type="protein sequence ID" value="DAF94136.1"/>
    <property type="molecule type" value="Genomic_DNA"/>
</dbReference>
<organism evidence="2">
    <name type="scientific">Myoviridae sp. ctu2j3</name>
    <dbReference type="NCBI Taxonomy" id="2825197"/>
    <lineage>
        <taxon>Viruses</taxon>
        <taxon>Duplodnaviria</taxon>
        <taxon>Heunggongvirae</taxon>
        <taxon>Uroviricota</taxon>
        <taxon>Caudoviricetes</taxon>
    </lineage>
</organism>
<name>A0A8S5UI24_9CAUD</name>